<dbReference type="InterPro" id="IPR016181">
    <property type="entry name" value="Acyl_CoA_acyltransferase"/>
</dbReference>
<dbReference type="PANTHER" id="PTHR36174:SF1">
    <property type="entry name" value="LIPID II:GLYCINE GLYCYLTRANSFERASE"/>
    <property type="match status" value="1"/>
</dbReference>
<dbReference type="Gene3D" id="3.40.630.30">
    <property type="match status" value="1"/>
</dbReference>
<protein>
    <submittedName>
        <fullName evidence="1">Uncharacterized protein</fullName>
    </submittedName>
</protein>
<comment type="caution">
    <text evidence="1">The sequence shown here is derived from an EMBL/GenBank/DDBJ whole genome shotgun (WGS) entry which is preliminary data.</text>
</comment>
<dbReference type="RefSeq" id="WP_147922859.1">
    <property type="nucleotide sequence ID" value="NZ_VRTY01000068.1"/>
</dbReference>
<evidence type="ECO:0000313" key="1">
    <source>
        <dbReference type="EMBL" id="TXK36889.1"/>
    </source>
</evidence>
<dbReference type="SUPFAM" id="SSF55729">
    <property type="entry name" value="Acyl-CoA N-acyltransferases (Nat)"/>
    <property type="match status" value="1"/>
</dbReference>
<reference evidence="1 2" key="1">
    <citation type="submission" date="2019-08" db="EMBL/GenBank/DDBJ databases">
        <authorList>
            <person name="Shi S."/>
        </authorList>
    </citation>
    <scope>NUCLEOTIDE SEQUENCE [LARGE SCALE GENOMIC DNA]</scope>
    <source>
        <strain evidence="1 2">GY10130</strain>
    </source>
</reference>
<dbReference type="Proteomes" id="UP000321926">
    <property type="component" value="Unassembled WGS sequence"/>
</dbReference>
<dbReference type="OrthoDB" id="116151at2"/>
<dbReference type="AlphaFoldDB" id="A0A5C8JGN2"/>
<accession>A0A5C8JGN2</accession>
<proteinExistence type="predicted"/>
<keyword evidence="2" id="KW-1185">Reference proteome</keyword>
<sequence>MLRYLPFHQIDFAAWDACVEASEEYMVYANSWYLSTVCKRWDAVVEEQDGQYVSLFPMPLGRRMGQLGVLQPFFTQQLGLFTTSRSTFRALPPYLQLIPDKYKLVYLQLNTANTSLVADNIGLFEQQERVTYHLDLRPDYEQIYKNYLPKHRPKIKKAPRLGLQVKPLPTIEPLIQLFKSTKGKELHDVKKKHYILLANLYKVLQQKQRAELLQVADAAGSLYAAALLVHQPDKIILLFSSSSAEGRRVYAMQFLLDSCMRQYAGTNRTFDFEGSMIPSVAKFYANFGGKPTTYVSLAKQHVPWYLAWKNRTSTS</sequence>
<dbReference type="PANTHER" id="PTHR36174">
    <property type="entry name" value="LIPID II:GLYCINE GLYCYLTRANSFERASE"/>
    <property type="match status" value="1"/>
</dbReference>
<organism evidence="1 2">
    <name type="scientific">Pontibacter qinzhouensis</name>
    <dbReference type="NCBI Taxonomy" id="2603253"/>
    <lineage>
        <taxon>Bacteria</taxon>
        <taxon>Pseudomonadati</taxon>
        <taxon>Bacteroidota</taxon>
        <taxon>Cytophagia</taxon>
        <taxon>Cytophagales</taxon>
        <taxon>Hymenobacteraceae</taxon>
        <taxon>Pontibacter</taxon>
    </lineage>
</organism>
<name>A0A5C8JGN2_9BACT</name>
<gene>
    <name evidence="1" type="ORF">FVR03_16475</name>
</gene>
<evidence type="ECO:0000313" key="2">
    <source>
        <dbReference type="Proteomes" id="UP000321926"/>
    </source>
</evidence>
<dbReference type="InterPro" id="IPR050644">
    <property type="entry name" value="PG_Glycine_Bridge_Synth"/>
</dbReference>
<dbReference type="EMBL" id="VRTY01000068">
    <property type="protein sequence ID" value="TXK36889.1"/>
    <property type="molecule type" value="Genomic_DNA"/>
</dbReference>